<dbReference type="Proteomes" id="UP000000305">
    <property type="component" value="Unassembled WGS sequence"/>
</dbReference>
<name>E9FS55_DAPPU</name>
<dbReference type="HOGENOM" id="CLU_3144307_0_0_1"/>
<keyword evidence="2" id="KW-1133">Transmembrane helix</keyword>
<sequence>MTMGIKTGDATHSHIHAHRQTGTDKRHALLCFFLLLIIIIIILSKQGSQ</sequence>
<keyword evidence="2" id="KW-0472">Membrane</keyword>
<dbReference type="KEGG" id="dpx:DAPPUDRAFT_299843"/>
<evidence type="ECO:0000256" key="1">
    <source>
        <dbReference type="SAM" id="MobiDB-lite"/>
    </source>
</evidence>
<dbReference type="AlphaFoldDB" id="E9FS55"/>
<keyword evidence="2" id="KW-0812">Transmembrane</keyword>
<evidence type="ECO:0000313" key="4">
    <source>
        <dbReference type="Proteomes" id="UP000000305"/>
    </source>
</evidence>
<feature type="region of interest" description="Disordered" evidence="1">
    <location>
        <begin position="1"/>
        <end position="21"/>
    </location>
</feature>
<protein>
    <submittedName>
        <fullName evidence="3">Uncharacterized protein</fullName>
    </submittedName>
</protein>
<accession>E9FS55</accession>
<proteinExistence type="predicted"/>
<keyword evidence="4" id="KW-1185">Reference proteome</keyword>
<organism evidence="3 4">
    <name type="scientific">Daphnia pulex</name>
    <name type="common">Water flea</name>
    <dbReference type="NCBI Taxonomy" id="6669"/>
    <lineage>
        <taxon>Eukaryota</taxon>
        <taxon>Metazoa</taxon>
        <taxon>Ecdysozoa</taxon>
        <taxon>Arthropoda</taxon>
        <taxon>Crustacea</taxon>
        <taxon>Branchiopoda</taxon>
        <taxon>Diplostraca</taxon>
        <taxon>Cladocera</taxon>
        <taxon>Anomopoda</taxon>
        <taxon>Daphniidae</taxon>
        <taxon>Daphnia</taxon>
    </lineage>
</organism>
<feature type="transmembrane region" description="Helical" evidence="2">
    <location>
        <begin position="27"/>
        <end position="44"/>
    </location>
</feature>
<dbReference type="EMBL" id="GL732523">
    <property type="protein sequence ID" value="EFX89973.1"/>
    <property type="molecule type" value="Genomic_DNA"/>
</dbReference>
<evidence type="ECO:0000256" key="2">
    <source>
        <dbReference type="SAM" id="Phobius"/>
    </source>
</evidence>
<gene>
    <name evidence="3" type="ORF">DAPPUDRAFT_299843</name>
</gene>
<evidence type="ECO:0000313" key="3">
    <source>
        <dbReference type="EMBL" id="EFX89973.1"/>
    </source>
</evidence>
<dbReference type="InParanoid" id="E9FS55"/>
<reference evidence="3 4" key="1">
    <citation type="journal article" date="2011" name="Science">
        <title>The ecoresponsive genome of Daphnia pulex.</title>
        <authorList>
            <person name="Colbourne J.K."/>
            <person name="Pfrender M.E."/>
            <person name="Gilbert D."/>
            <person name="Thomas W.K."/>
            <person name="Tucker A."/>
            <person name="Oakley T.H."/>
            <person name="Tokishita S."/>
            <person name="Aerts A."/>
            <person name="Arnold G.J."/>
            <person name="Basu M.K."/>
            <person name="Bauer D.J."/>
            <person name="Caceres C.E."/>
            <person name="Carmel L."/>
            <person name="Casola C."/>
            <person name="Choi J.H."/>
            <person name="Detter J.C."/>
            <person name="Dong Q."/>
            <person name="Dusheyko S."/>
            <person name="Eads B.D."/>
            <person name="Frohlich T."/>
            <person name="Geiler-Samerotte K.A."/>
            <person name="Gerlach D."/>
            <person name="Hatcher P."/>
            <person name="Jogdeo S."/>
            <person name="Krijgsveld J."/>
            <person name="Kriventseva E.V."/>
            <person name="Kultz D."/>
            <person name="Laforsch C."/>
            <person name="Lindquist E."/>
            <person name="Lopez J."/>
            <person name="Manak J.R."/>
            <person name="Muller J."/>
            <person name="Pangilinan J."/>
            <person name="Patwardhan R.P."/>
            <person name="Pitluck S."/>
            <person name="Pritham E.J."/>
            <person name="Rechtsteiner A."/>
            <person name="Rho M."/>
            <person name="Rogozin I.B."/>
            <person name="Sakarya O."/>
            <person name="Salamov A."/>
            <person name="Schaack S."/>
            <person name="Shapiro H."/>
            <person name="Shiga Y."/>
            <person name="Skalitzky C."/>
            <person name="Smith Z."/>
            <person name="Souvorov A."/>
            <person name="Sung W."/>
            <person name="Tang Z."/>
            <person name="Tsuchiya D."/>
            <person name="Tu H."/>
            <person name="Vos H."/>
            <person name="Wang M."/>
            <person name="Wolf Y.I."/>
            <person name="Yamagata H."/>
            <person name="Yamada T."/>
            <person name="Ye Y."/>
            <person name="Shaw J.R."/>
            <person name="Andrews J."/>
            <person name="Crease T.J."/>
            <person name="Tang H."/>
            <person name="Lucas S.M."/>
            <person name="Robertson H.M."/>
            <person name="Bork P."/>
            <person name="Koonin E.V."/>
            <person name="Zdobnov E.M."/>
            <person name="Grigoriev I.V."/>
            <person name="Lynch M."/>
            <person name="Boore J.L."/>
        </authorList>
    </citation>
    <scope>NUCLEOTIDE SEQUENCE [LARGE SCALE GENOMIC DNA]</scope>
</reference>